<organism evidence="6 7">
    <name type="scientific">Cytobacillus praedii</name>
    <dbReference type="NCBI Taxonomy" id="1742358"/>
    <lineage>
        <taxon>Bacteria</taxon>
        <taxon>Bacillati</taxon>
        <taxon>Bacillota</taxon>
        <taxon>Bacilli</taxon>
        <taxon>Bacillales</taxon>
        <taxon>Bacillaceae</taxon>
        <taxon>Cytobacillus</taxon>
    </lineage>
</organism>
<accession>A0A4R1AMW0</accession>
<dbReference type="SMART" id="SM00411">
    <property type="entry name" value="BHL"/>
    <property type="match status" value="1"/>
</dbReference>
<comment type="caution">
    <text evidence="6">The sequence shown here is derived from an EMBL/GenBank/DDBJ whole genome shotgun (WGS) entry which is preliminary data.</text>
</comment>
<feature type="region of interest" description="Disordered" evidence="5">
    <location>
        <begin position="59"/>
        <end position="78"/>
    </location>
</feature>
<dbReference type="CDD" id="cd13831">
    <property type="entry name" value="HU"/>
    <property type="match status" value="1"/>
</dbReference>
<dbReference type="GO" id="GO:0005829">
    <property type="term" value="C:cytosol"/>
    <property type="evidence" value="ECO:0007669"/>
    <property type="project" value="TreeGrafter"/>
</dbReference>
<dbReference type="InterPro" id="IPR010992">
    <property type="entry name" value="IHF-like_DNA-bd_dom_sf"/>
</dbReference>
<proteinExistence type="inferred from homology"/>
<dbReference type="OrthoDB" id="9799835at2"/>
<dbReference type="AlphaFoldDB" id="A0A4R1AMW0"/>
<reference evidence="6 7" key="1">
    <citation type="submission" date="2019-03" db="EMBL/GenBank/DDBJ databases">
        <authorList>
            <person name="Jensen L."/>
            <person name="Storgaard J."/>
            <person name="Sulaj E."/>
            <person name="Schramm A."/>
            <person name="Marshall I.P.G."/>
        </authorList>
    </citation>
    <scope>NUCLEOTIDE SEQUENCE [LARGE SCALE GENOMIC DNA]</scope>
    <source>
        <strain evidence="6 7">2017H2G3</strain>
    </source>
</reference>
<evidence type="ECO:0000313" key="7">
    <source>
        <dbReference type="Proteomes" id="UP000293846"/>
    </source>
</evidence>
<comment type="similarity">
    <text evidence="1 4">Belongs to the bacterial histone-like protein family.</text>
</comment>
<dbReference type="GO" id="GO:0030261">
    <property type="term" value="P:chromosome condensation"/>
    <property type="evidence" value="ECO:0007669"/>
    <property type="project" value="UniProtKB-KW"/>
</dbReference>
<keyword evidence="3 6" id="KW-0238">DNA-binding</keyword>
<dbReference type="GO" id="GO:0003677">
    <property type="term" value="F:DNA binding"/>
    <property type="evidence" value="ECO:0007669"/>
    <property type="project" value="UniProtKB-KW"/>
</dbReference>
<dbReference type="Gene3D" id="4.10.520.10">
    <property type="entry name" value="IHF-like DNA-binding proteins"/>
    <property type="match status" value="1"/>
</dbReference>
<protein>
    <submittedName>
        <fullName evidence="6">HU family DNA-binding protein</fullName>
    </submittedName>
</protein>
<dbReference type="SUPFAM" id="SSF47729">
    <property type="entry name" value="IHF-like DNA-binding proteins"/>
    <property type="match status" value="1"/>
</dbReference>
<dbReference type="PANTHER" id="PTHR33175">
    <property type="entry name" value="DNA-BINDING PROTEIN HU"/>
    <property type="match status" value="1"/>
</dbReference>
<dbReference type="RefSeq" id="WP_131239295.1">
    <property type="nucleotide sequence ID" value="NZ_SJTH01000081.1"/>
</dbReference>
<evidence type="ECO:0000256" key="5">
    <source>
        <dbReference type="SAM" id="MobiDB-lite"/>
    </source>
</evidence>
<dbReference type="InterPro" id="IPR000119">
    <property type="entry name" value="Hist_DNA-bd"/>
</dbReference>
<dbReference type="GO" id="GO:0030527">
    <property type="term" value="F:structural constituent of chromatin"/>
    <property type="evidence" value="ECO:0007669"/>
    <property type="project" value="InterPro"/>
</dbReference>
<name>A0A4R1AMW0_9BACI</name>
<gene>
    <name evidence="6" type="ORF">E0Y62_25590</name>
</gene>
<dbReference type="PRINTS" id="PR01727">
    <property type="entry name" value="DNABINDINGHU"/>
</dbReference>
<dbReference type="EMBL" id="SJTH01000081">
    <property type="protein sequence ID" value="TCJ01115.1"/>
    <property type="molecule type" value="Genomic_DNA"/>
</dbReference>
<evidence type="ECO:0000256" key="3">
    <source>
        <dbReference type="ARBA" id="ARBA00023125"/>
    </source>
</evidence>
<evidence type="ECO:0000313" key="6">
    <source>
        <dbReference type="EMBL" id="TCJ01115.1"/>
    </source>
</evidence>
<evidence type="ECO:0000256" key="2">
    <source>
        <dbReference type="ARBA" id="ARBA00023067"/>
    </source>
</evidence>
<evidence type="ECO:0000256" key="1">
    <source>
        <dbReference type="ARBA" id="ARBA00010529"/>
    </source>
</evidence>
<keyword evidence="2" id="KW-0226">DNA condensation</keyword>
<dbReference type="Proteomes" id="UP000293846">
    <property type="component" value="Unassembled WGS sequence"/>
</dbReference>
<dbReference type="Pfam" id="PF00216">
    <property type="entry name" value="Bac_DNA_binding"/>
    <property type="match status" value="1"/>
</dbReference>
<dbReference type="PANTHER" id="PTHR33175:SF3">
    <property type="entry name" value="DNA-BINDING PROTEIN HU-BETA"/>
    <property type="match status" value="1"/>
</dbReference>
<keyword evidence="7" id="KW-1185">Reference proteome</keyword>
<evidence type="ECO:0000256" key="4">
    <source>
        <dbReference type="RuleBase" id="RU003939"/>
    </source>
</evidence>
<sequence length="97" mass="10667">MKKAEFELKVNEKLVELGFDLNKKETGQVTDSVFQVAYDLVSQGEEVPLGTLGKLTTSERAARKGRNPQTGEEIDIAASVVPKFKPSKSLKDTLKSK</sequence>